<evidence type="ECO:0000313" key="5">
    <source>
        <dbReference type="EMBL" id="ERJ11398.1"/>
    </source>
</evidence>
<evidence type="ECO:0000259" key="4">
    <source>
        <dbReference type="Pfam" id="PF01872"/>
    </source>
</evidence>
<evidence type="ECO:0000256" key="1">
    <source>
        <dbReference type="ARBA" id="ARBA00005104"/>
    </source>
</evidence>
<dbReference type="EC" id="1.1.1.302" evidence="5"/>
<name>U2E881_9MOLU</name>
<keyword evidence="2" id="KW-0521">NADP</keyword>
<evidence type="ECO:0000256" key="3">
    <source>
        <dbReference type="ARBA" id="ARBA00023002"/>
    </source>
</evidence>
<dbReference type="STRING" id="1033810.HLPCO_002520"/>
<proteinExistence type="predicted"/>
<dbReference type="GO" id="GO:0009231">
    <property type="term" value="P:riboflavin biosynthetic process"/>
    <property type="evidence" value="ECO:0007669"/>
    <property type="project" value="InterPro"/>
</dbReference>
<dbReference type="Pfam" id="PF01872">
    <property type="entry name" value="RibD_C"/>
    <property type="match status" value="1"/>
</dbReference>
<dbReference type="InterPro" id="IPR050765">
    <property type="entry name" value="Riboflavin_Biosynth_HTPR"/>
</dbReference>
<accession>U2E881</accession>
<sequence length="257" mass="28787">MDRPFIVVMVSCSADGRIAINPNITMWEEMDDSRTHTEGGTEIWEELENKIEFMYAPKADMLGSNSLVKEGEPIKELADFKGDRDALYHDYLPEEIVKNPNLKKWLIVIDGRGRIRSGYKGDEGSGSYMLHLVSYGVSPEYLHFLRTNNIPYIISGEKQVDLRSAMKTLKTKLGIDCLTTSSGGKLGGALLRKGIVDEVNIILKPLLYGGFDTPSLFDSPDLKPDELPAKLKLITSTNKSDGHIWLRYKVVGFDDVE</sequence>
<dbReference type="InterPro" id="IPR024072">
    <property type="entry name" value="DHFR-like_dom_sf"/>
</dbReference>
<dbReference type="eggNOG" id="COG1985">
    <property type="taxonomic scope" value="Bacteria"/>
</dbReference>
<dbReference type="SUPFAM" id="SSF53597">
    <property type="entry name" value="Dihydrofolate reductase-like"/>
    <property type="match status" value="1"/>
</dbReference>
<comment type="pathway">
    <text evidence="1">Cofactor biosynthesis; riboflavin biosynthesis.</text>
</comment>
<dbReference type="RefSeq" id="WP_008826584.1">
    <property type="nucleotide sequence ID" value="NZ_AFNU02000011.1"/>
</dbReference>
<gene>
    <name evidence="5" type="ORF">HLPCO_002520</name>
</gene>
<dbReference type="Gene3D" id="3.40.430.10">
    <property type="entry name" value="Dihydrofolate Reductase, subunit A"/>
    <property type="match status" value="1"/>
</dbReference>
<comment type="caution">
    <text evidence="5">The sequence shown here is derived from an EMBL/GenBank/DDBJ whole genome shotgun (WGS) entry which is preliminary data.</text>
</comment>
<dbReference type="InterPro" id="IPR002734">
    <property type="entry name" value="RibDG_C"/>
</dbReference>
<keyword evidence="3 5" id="KW-0560">Oxidoreductase</keyword>
<dbReference type="OrthoDB" id="9800865at2"/>
<organism evidence="5 6">
    <name type="scientific">Haloplasma contractile SSD-17B</name>
    <dbReference type="NCBI Taxonomy" id="1033810"/>
    <lineage>
        <taxon>Bacteria</taxon>
        <taxon>Bacillati</taxon>
        <taxon>Mycoplasmatota</taxon>
        <taxon>Mollicutes</taxon>
        <taxon>Haloplasmatales</taxon>
        <taxon>Haloplasmataceae</taxon>
        <taxon>Haloplasma</taxon>
    </lineage>
</organism>
<dbReference type="Proteomes" id="UP000005707">
    <property type="component" value="Unassembled WGS sequence"/>
</dbReference>
<dbReference type="PANTHER" id="PTHR38011:SF7">
    <property type="entry name" value="2,5-DIAMINO-6-RIBOSYLAMINO-4(3H)-PYRIMIDINONE 5'-PHOSPHATE REDUCTASE"/>
    <property type="match status" value="1"/>
</dbReference>
<feature type="domain" description="Bacterial bifunctional deaminase-reductase C-terminal" evidence="4">
    <location>
        <begin position="57"/>
        <end position="238"/>
    </location>
</feature>
<evidence type="ECO:0000256" key="2">
    <source>
        <dbReference type="ARBA" id="ARBA00022857"/>
    </source>
</evidence>
<dbReference type="PANTHER" id="PTHR38011">
    <property type="entry name" value="DIHYDROFOLATE REDUCTASE FAMILY PROTEIN (AFU_ORTHOLOGUE AFUA_8G06820)"/>
    <property type="match status" value="1"/>
</dbReference>
<reference evidence="5 6" key="2">
    <citation type="journal article" date="2013" name="PLoS ONE">
        <title>INDIGO - INtegrated Data Warehouse of MIcrobial GenOmes with Examples from the Red Sea Extremophiles.</title>
        <authorList>
            <person name="Alam I."/>
            <person name="Antunes A."/>
            <person name="Kamau A.A."/>
            <person name="Ba Alawi W."/>
            <person name="Kalkatawi M."/>
            <person name="Stingl U."/>
            <person name="Bajic V.B."/>
        </authorList>
    </citation>
    <scope>NUCLEOTIDE SEQUENCE [LARGE SCALE GENOMIC DNA]</scope>
    <source>
        <strain evidence="5 6">SSD-17B</strain>
    </source>
</reference>
<evidence type="ECO:0000313" key="6">
    <source>
        <dbReference type="Proteomes" id="UP000005707"/>
    </source>
</evidence>
<dbReference type="AlphaFoldDB" id="U2E881"/>
<keyword evidence="6" id="KW-1185">Reference proteome</keyword>
<dbReference type="GO" id="GO:0008703">
    <property type="term" value="F:5-amino-6-(5-phosphoribosylamino)uracil reductase activity"/>
    <property type="evidence" value="ECO:0007669"/>
    <property type="project" value="InterPro"/>
</dbReference>
<protein>
    <submittedName>
        <fullName evidence="5">5-amino-6-uracil reductase protein</fullName>
        <ecNumber evidence="5">1.1.1.302</ecNumber>
    </submittedName>
</protein>
<dbReference type="InParanoid" id="U2E881"/>
<dbReference type="EMBL" id="AFNU02000011">
    <property type="protein sequence ID" value="ERJ11398.1"/>
    <property type="molecule type" value="Genomic_DNA"/>
</dbReference>
<reference evidence="5 6" key="1">
    <citation type="journal article" date="2011" name="J. Bacteriol.">
        <title>Genome sequence of Haloplasma contractile, an unusual contractile bacterium from a deep-sea anoxic brine lake.</title>
        <authorList>
            <person name="Antunes A."/>
            <person name="Alam I."/>
            <person name="El Dorry H."/>
            <person name="Siam R."/>
            <person name="Robertson A."/>
            <person name="Bajic V.B."/>
            <person name="Stingl U."/>
        </authorList>
    </citation>
    <scope>NUCLEOTIDE SEQUENCE [LARGE SCALE GENOMIC DNA]</scope>
    <source>
        <strain evidence="5 6">SSD-17B</strain>
    </source>
</reference>